<dbReference type="AlphaFoldDB" id="A0A4R5KTW4"/>
<evidence type="ECO:0000313" key="3">
    <source>
        <dbReference type="Proteomes" id="UP000295636"/>
    </source>
</evidence>
<evidence type="ECO:0000313" key="2">
    <source>
        <dbReference type="EMBL" id="TDF98340.1"/>
    </source>
</evidence>
<dbReference type="OrthoDB" id="2087812at2"/>
<dbReference type="EMBL" id="SMRT01000004">
    <property type="protein sequence ID" value="TDF98340.1"/>
    <property type="molecule type" value="Genomic_DNA"/>
</dbReference>
<evidence type="ECO:0008006" key="4">
    <source>
        <dbReference type="Google" id="ProtNLM"/>
    </source>
</evidence>
<accession>A0A4R5KTW4</accession>
<evidence type="ECO:0000256" key="1">
    <source>
        <dbReference type="SAM" id="SignalP"/>
    </source>
</evidence>
<keyword evidence="1" id="KW-0732">Signal</keyword>
<name>A0A4R5KTW4_9BACL</name>
<keyword evidence="3" id="KW-1185">Reference proteome</keyword>
<dbReference type="Proteomes" id="UP000295636">
    <property type="component" value="Unassembled WGS sequence"/>
</dbReference>
<comment type="caution">
    <text evidence="2">The sequence shown here is derived from an EMBL/GenBank/DDBJ whole genome shotgun (WGS) entry which is preliminary data.</text>
</comment>
<organism evidence="2 3">
    <name type="scientific">Paenibacillus piri</name>
    <dbReference type="NCBI Taxonomy" id="2547395"/>
    <lineage>
        <taxon>Bacteria</taxon>
        <taxon>Bacillati</taxon>
        <taxon>Bacillota</taxon>
        <taxon>Bacilli</taxon>
        <taxon>Bacillales</taxon>
        <taxon>Paenibacillaceae</taxon>
        <taxon>Paenibacillus</taxon>
    </lineage>
</organism>
<reference evidence="2 3" key="1">
    <citation type="submission" date="2019-03" db="EMBL/GenBank/DDBJ databases">
        <title>This is whole genome sequence of Paenibacillus sp MS74 strain.</title>
        <authorList>
            <person name="Trinh H.N."/>
        </authorList>
    </citation>
    <scope>NUCLEOTIDE SEQUENCE [LARGE SCALE GENOMIC DNA]</scope>
    <source>
        <strain evidence="2 3">MS74</strain>
    </source>
</reference>
<gene>
    <name evidence="2" type="ORF">E1757_11060</name>
</gene>
<proteinExistence type="predicted"/>
<feature type="chain" id="PRO_5021000867" description="CYTH domain-containing protein" evidence="1">
    <location>
        <begin position="33"/>
        <end position="287"/>
    </location>
</feature>
<protein>
    <recommendedName>
        <fullName evidence="4">CYTH domain-containing protein</fullName>
    </recommendedName>
</protein>
<sequence length="287" mass="32045">MSKRSPWIGAVASTLCLALLAVTLSAPVPAKAASNMVPDYEVKLLLDSAVVLGSDNKLNGTVRDAFGMPETVTKMNVQFMDTDNKDIYDNGWVARIRKTEGEKDFELTYKKRYPITNGNIDAALTKANQEGFDSSDTNYEAQVEWGYQNQTLSLSRVKSDSKAGYSGMDLPSASDSRKLLVNNVPVKMDKWLYSGWGTDMLNNSRIYGPVLAKRYIGTWSGIKTYIEIWPIQNAAGTGIEYVVEASFKTTSRTTAQQKHDELIVYLQSKGWFLPQDSLKTQLIMDRY</sequence>
<feature type="signal peptide" evidence="1">
    <location>
        <begin position="1"/>
        <end position="32"/>
    </location>
</feature>